<keyword evidence="2" id="KW-1185">Reference proteome</keyword>
<sequence>MSSKVLTHHQACWAEYLSEFHFTITYRPGRLGTLPDDLSSQDNVYSQRGVDFISENPQYLHQDIKKDEIHESRSFSIKAVMFSDLAEKIEKEVWEEKEYKETLKKLARA</sequence>
<comment type="caution">
    <text evidence="1">The sequence shown here is derived from an EMBL/GenBank/DDBJ whole genome shotgun (WGS) entry which is preliminary data.</text>
</comment>
<dbReference type="AlphaFoldDB" id="A0A9Q3BVT4"/>
<evidence type="ECO:0000313" key="2">
    <source>
        <dbReference type="Proteomes" id="UP000765509"/>
    </source>
</evidence>
<gene>
    <name evidence="1" type="ORF">O181_011482</name>
</gene>
<evidence type="ECO:0000313" key="1">
    <source>
        <dbReference type="EMBL" id="MBW0471767.1"/>
    </source>
</evidence>
<name>A0A9Q3BVT4_9BASI</name>
<evidence type="ECO:0008006" key="3">
    <source>
        <dbReference type="Google" id="ProtNLM"/>
    </source>
</evidence>
<protein>
    <recommendedName>
        <fullName evidence="3">Reverse transcriptase RNase H-like domain-containing protein</fullName>
    </recommendedName>
</protein>
<accession>A0A9Q3BVT4</accession>
<dbReference type="EMBL" id="AVOT02002854">
    <property type="protein sequence ID" value="MBW0471767.1"/>
    <property type="molecule type" value="Genomic_DNA"/>
</dbReference>
<reference evidence="1" key="1">
    <citation type="submission" date="2021-03" db="EMBL/GenBank/DDBJ databases">
        <title>Draft genome sequence of rust myrtle Austropuccinia psidii MF-1, a brazilian biotype.</title>
        <authorList>
            <person name="Quecine M.C."/>
            <person name="Pachon D.M.R."/>
            <person name="Bonatelli M.L."/>
            <person name="Correr F.H."/>
            <person name="Franceschini L.M."/>
            <person name="Leite T.F."/>
            <person name="Margarido G.R.A."/>
            <person name="Almeida C.A."/>
            <person name="Ferrarezi J.A."/>
            <person name="Labate C.A."/>
        </authorList>
    </citation>
    <scope>NUCLEOTIDE SEQUENCE</scope>
    <source>
        <strain evidence="1">MF-1</strain>
    </source>
</reference>
<dbReference type="Proteomes" id="UP000765509">
    <property type="component" value="Unassembled WGS sequence"/>
</dbReference>
<proteinExistence type="predicted"/>
<organism evidence="1 2">
    <name type="scientific">Austropuccinia psidii MF-1</name>
    <dbReference type="NCBI Taxonomy" id="1389203"/>
    <lineage>
        <taxon>Eukaryota</taxon>
        <taxon>Fungi</taxon>
        <taxon>Dikarya</taxon>
        <taxon>Basidiomycota</taxon>
        <taxon>Pucciniomycotina</taxon>
        <taxon>Pucciniomycetes</taxon>
        <taxon>Pucciniales</taxon>
        <taxon>Sphaerophragmiaceae</taxon>
        <taxon>Austropuccinia</taxon>
    </lineage>
</organism>